<evidence type="ECO:0000256" key="4">
    <source>
        <dbReference type="ARBA" id="ARBA00022729"/>
    </source>
</evidence>
<evidence type="ECO:0000256" key="3">
    <source>
        <dbReference type="ARBA" id="ARBA00022525"/>
    </source>
</evidence>
<dbReference type="InterPro" id="IPR031825">
    <property type="entry name" value="RXLR"/>
</dbReference>
<comment type="similarity">
    <text evidence="2 5">Belongs to the RxLR effector family.</text>
</comment>
<gene>
    <name evidence="6" type="ORF">PHPALM_3478</name>
</gene>
<dbReference type="Proteomes" id="UP000237271">
    <property type="component" value="Unassembled WGS sequence"/>
</dbReference>
<evidence type="ECO:0000256" key="5">
    <source>
        <dbReference type="RuleBase" id="RU367124"/>
    </source>
</evidence>
<evidence type="ECO:0000313" key="7">
    <source>
        <dbReference type="Proteomes" id="UP000237271"/>
    </source>
</evidence>
<keyword evidence="3 5" id="KW-0964">Secreted</keyword>
<dbReference type="AlphaFoldDB" id="A0A2P4YMA7"/>
<comment type="domain">
    <text evidence="5">The RxLR-dEER motif acts to carry the protein into the host cell cytoplasm through binding to cell surface phosphatidylinositol-3-phosphate.</text>
</comment>
<reference evidence="6 7" key="1">
    <citation type="journal article" date="2017" name="Genome Biol. Evol.">
        <title>Phytophthora megakarya and P. palmivora, closely related causal agents of cacao black pod rot, underwent increases in genome sizes and gene numbers by different mechanisms.</title>
        <authorList>
            <person name="Ali S.S."/>
            <person name="Shao J."/>
            <person name="Lary D.J."/>
            <person name="Kronmiller B."/>
            <person name="Shen D."/>
            <person name="Strem M.D."/>
            <person name="Amoako-Attah I."/>
            <person name="Akrofi A.Y."/>
            <person name="Begoude B.A."/>
            <person name="Ten Hoopen G.M."/>
            <person name="Coulibaly K."/>
            <person name="Kebe B.I."/>
            <person name="Melnick R.L."/>
            <person name="Guiltinan M.J."/>
            <person name="Tyler B.M."/>
            <person name="Meinhardt L.W."/>
            <person name="Bailey B.A."/>
        </authorList>
    </citation>
    <scope>NUCLEOTIDE SEQUENCE [LARGE SCALE GENOMIC DNA]</scope>
    <source>
        <strain evidence="7">sbr112.9</strain>
    </source>
</reference>
<proteinExistence type="inferred from homology"/>
<feature type="signal peptide" evidence="5">
    <location>
        <begin position="1"/>
        <end position="23"/>
    </location>
</feature>
<feature type="chain" id="PRO_5044979990" description="RxLR effector protein" evidence="5">
    <location>
        <begin position="24"/>
        <end position="161"/>
    </location>
</feature>
<protein>
    <recommendedName>
        <fullName evidence="5">RxLR effector protein</fullName>
    </recommendedName>
</protein>
<accession>A0A2P4YMA7</accession>
<comment type="subcellular location">
    <subcellularLocation>
        <location evidence="1 5">Secreted</location>
    </subcellularLocation>
</comment>
<dbReference type="EMBL" id="NCKW01001870">
    <property type="protein sequence ID" value="POM78931.1"/>
    <property type="molecule type" value="Genomic_DNA"/>
</dbReference>
<name>A0A2P4YMA7_9STRA</name>
<dbReference type="Pfam" id="PF16810">
    <property type="entry name" value="RXLR"/>
    <property type="match status" value="1"/>
</dbReference>
<evidence type="ECO:0000313" key="6">
    <source>
        <dbReference type="EMBL" id="POM78931.1"/>
    </source>
</evidence>
<evidence type="ECO:0000256" key="1">
    <source>
        <dbReference type="ARBA" id="ARBA00004613"/>
    </source>
</evidence>
<dbReference type="OrthoDB" id="98195at2759"/>
<organism evidence="6 7">
    <name type="scientific">Phytophthora palmivora</name>
    <dbReference type="NCBI Taxonomy" id="4796"/>
    <lineage>
        <taxon>Eukaryota</taxon>
        <taxon>Sar</taxon>
        <taxon>Stramenopiles</taxon>
        <taxon>Oomycota</taxon>
        <taxon>Peronosporomycetes</taxon>
        <taxon>Peronosporales</taxon>
        <taxon>Peronosporaceae</taxon>
        <taxon>Phytophthora</taxon>
    </lineage>
</organism>
<keyword evidence="4 5" id="KW-0732">Signal</keyword>
<sequence length="161" mass="18087">MRTCFVLLLAAVALLTTINAVSGSTIKLRASENPTQVEITNGRVLRGGVRTENTIDTDGEERNALTNAITKLSSNTIARFKNARLVAKLKSNSHYLYSEKIAQELMKRKLTPDDVYTALTLSVSKNQWKSNGGHTSAYKLWQNYFFSFKDANPRWRGQFNP</sequence>
<comment type="caution">
    <text evidence="6">The sequence shown here is derived from an EMBL/GenBank/DDBJ whole genome shotgun (WGS) entry which is preliminary data.</text>
</comment>
<keyword evidence="7" id="KW-1185">Reference proteome</keyword>
<evidence type="ECO:0000256" key="2">
    <source>
        <dbReference type="ARBA" id="ARBA00010400"/>
    </source>
</evidence>
<comment type="function">
    <text evidence="5">Effector that suppresses plant defense responses during pathogen infection.</text>
</comment>